<dbReference type="AlphaFoldDB" id="A0A1I0NJL4"/>
<keyword evidence="6" id="KW-0406">Ion transport</keyword>
<dbReference type="GO" id="GO:0005886">
    <property type="term" value="C:plasma membrane"/>
    <property type="evidence" value="ECO:0007669"/>
    <property type="project" value="InterPro"/>
</dbReference>
<dbReference type="PROSITE" id="PS51201">
    <property type="entry name" value="RCK_N"/>
    <property type="match status" value="2"/>
</dbReference>
<dbReference type="InterPro" id="IPR006037">
    <property type="entry name" value="RCK_C"/>
</dbReference>
<dbReference type="NCBIfam" id="NF007034">
    <property type="entry name" value="PRK09496.2-1"/>
    <property type="match status" value="1"/>
</dbReference>
<reference evidence="10" key="1">
    <citation type="submission" date="2016-10" db="EMBL/GenBank/DDBJ databases">
        <authorList>
            <person name="Varghese N."/>
        </authorList>
    </citation>
    <scope>NUCLEOTIDE SEQUENCE [LARGE SCALE GENOMIC DNA]</scope>
    <source>
        <strain evidence="10">CGMCC 1.12284</strain>
    </source>
</reference>
<gene>
    <name evidence="9" type="ORF">SAMN05216285_1795</name>
</gene>
<feature type="domain" description="RCK N-terminal" evidence="7">
    <location>
        <begin position="1"/>
        <end position="119"/>
    </location>
</feature>
<evidence type="ECO:0000256" key="1">
    <source>
        <dbReference type="ARBA" id="ARBA00003660"/>
    </source>
</evidence>
<keyword evidence="10" id="KW-1185">Reference proteome</keyword>
<dbReference type="eggNOG" id="arCOG01959">
    <property type="taxonomic scope" value="Archaea"/>
</dbReference>
<dbReference type="OrthoDB" id="27588at2157"/>
<dbReference type="Pfam" id="PF02254">
    <property type="entry name" value="TrkA_N"/>
    <property type="match status" value="2"/>
</dbReference>
<evidence type="ECO:0000256" key="3">
    <source>
        <dbReference type="ARBA" id="ARBA00022538"/>
    </source>
</evidence>
<dbReference type="InterPro" id="IPR006036">
    <property type="entry name" value="K_uptake_TrkA"/>
</dbReference>
<dbReference type="SUPFAM" id="SSF51735">
    <property type="entry name" value="NAD(P)-binding Rossmann-fold domains"/>
    <property type="match status" value="2"/>
</dbReference>
<keyword evidence="5" id="KW-0520">NAD</keyword>
<dbReference type="PANTHER" id="PTHR43833:SF5">
    <property type="entry name" value="TRK SYSTEM POTASSIUM UPTAKE PROTEIN TRKA"/>
    <property type="match status" value="1"/>
</dbReference>
<dbReference type="EMBL" id="FOIS01000002">
    <property type="protein sequence ID" value="SEW01483.1"/>
    <property type="molecule type" value="Genomic_DNA"/>
</dbReference>
<protein>
    <submittedName>
        <fullName evidence="9">Trk system potassium uptake protein TrkA</fullName>
    </submittedName>
</protein>
<dbReference type="InterPro" id="IPR036721">
    <property type="entry name" value="RCK_C_sf"/>
</dbReference>
<feature type="domain" description="RCK C-terminal" evidence="8">
    <location>
        <begin position="139"/>
        <end position="220"/>
    </location>
</feature>
<proteinExistence type="predicted"/>
<keyword evidence="3" id="KW-0633">Potassium transport</keyword>
<dbReference type="PRINTS" id="PR00335">
    <property type="entry name" value="KUPTAKETRKA"/>
</dbReference>
<evidence type="ECO:0000256" key="2">
    <source>
        <dbReference type="ARBA" id="ARBA00022448"/>
    </source>
</evidence>
<dbReference type="RefSeq" id="WP_049989034.1">
    <property type="nucleotide sequence ID" value="NZ_FOIS01000002.1"/>
</dbReference>
<dbReference type="PROSITE" id="PS51202">
    <property type="entry name" value="RCK_C"/>
    <property type="match status" value="2"/>
</dbReference>
<dbReference type="NCBIfam" id="NF007031">
    <property type="entry name" value="PRK09496.1-2"/>
    <property type="match status" value="1"/>
</dbReference>
<evidence type="ECO:0000256" key="6">
    <source>
        <dbReference type="ARBA" id="ARBA00023065"/>
    </source>
</evidence>
<feature type="domain" description="RCK C-terminal" evidence="8">
    <location>
        <begin position="364"/>
        <end position="445"/>
    </location>
</feature>
<dbReference type="PANTHER" id="PTHR43833">
    <property type="entry name" value="POTASSIUM CHANNEL PROTEIN 2-RELATED-RELATED"/>
    <property type="match status" value="1"/>
</dbReference>
<dbReference type="InterPro" id="IPR003148">
    <property type="entry name" value="RCK_N"/>
</dbReference>
<dbReference type="InterPro" id="IPR036291">
    <property type="entry name" value="NAD(P)-bd_dom_sf"/>
</dbReference>
<keyword evidence="2" id="KW-0813">Transport</keyword>
<accession>A0A1I0NJL4</accession>
<evidence type="ECO:0000259" key="8">
    <source>
        <dbReference type="PROSITE" id="PS51202"/>
    </source>
</evidence>
<dbReference type="GO" id="GO:0015079">
    <property type="term" value="F:potassium ion transmembrane transporter activity"/>
    <property type="evidence" value="ECO:0007669"/>
    <property type="project" value="InterPro"/>
</dbReference>
<evidence type="ECO:0000259" key="7">
    <source>
        <dbReference type="PROSITE" id="PS51201"/>
    </source>
</evidence>
<keyword evidence="4" id="KW-0630">Potassium</keyword>
<dbReference type="Pfam" id="PF02080">
    <property type="entry name" value="TrkA_C"/>
    <property type="match status" value="2"/>
</dbReference>
<comment type="function">
    <text evidence="1">Part of a potassium transport system.</text>
</comment>
<feature type="domain" description="RCK N-terminal" evidence="7">
    <location>
        <begin position="227"/>
        <end position="344"/>
    </location>
</feature>
<dbReference type="InterPro" id="IPR050721">
    <property type="entry name" value="Trk_Ktr_HKT_K-transport"/>
</dbReference>
<evidence type="ECO:0000313" key="9">
    <source>
        <dbReference type="EMBL" id="SEW01483.1"/>
    </source>
</evidence>
<organism evidence="9 10">
    <name type="scientific">Natrinema salifodinae</name>
    <dbReference type="NCBI Taxonomy" id="1202768"/>
    <lineage>
        <taxon>Archaea</taxon>
        <taxon>Methanobacteriati</taxon>
        <taxon>Methanobacteriota</taxon>
        <taxon>Stenosarchaea group</taxon>
        <taxon>Halobacteria</taxon>
        <taxon>Halobacteriales</taxon>
        <taxon>Natrialbaceae</taxon>
        <taxon>Natrinema</taxon>
    </lineage>
</organism>
<dbReference type="Gene3D" id="3.40.50.720">
    <property type="entry name" value="NAD(P)-binding Rossmann-like Domain"/>
    <property type="match status" value="2"/>
</dbReference>
<dbReference type="SUPFAM" id="SSF116726">
    <property type="entry name" value="TrkA C-terminal domain-like"/>
    <property type="match status" value="2"/>
</dbReference>
<dbReference type="Proteomes" id="UP000183275">
    <property type="component" value="Unassembled WGS sequence"/>
</dbReference>
<dbReference type="STRING" id="1202768.SAMN05216285_1795"/>
<dbReference type="NCBIfam" id="NF007039">
    <property type="entry name" value="PRK09496.3-2"/>
    <property type="match status" value="1"/>
</dbReference>
<sequence length="445" mass="47628">MRVIVVGAGEVGSNIAESLDDDHHVVIIDTDSERIEAVTYSHDVLAIEGDGTSIGTLEEAGIEDADLVIASTDVDETNIVVCGAAKAVGAPFTIARIKKTNLLRTWEQSKGAFGVDFMVCTDLQTAAAIVRIAGLPGARDVDTFAGGLVQMAEFEVESASPIAGETVSEADRYESLTFAAILRGDDIIVPRGDTVIRAGDDVVVIGSEESVRAFAGSLTPAPTLEEAREVVIVGGSEIGYQTARLFEEQGLEPRLIERDSDRARDLAERLPGTLVLESDATDIDFLVREHVDESDIVVAALESDERNLLVSLLAKRLGVERTIGIVESGEYVDLFETVGIDIGVNPRLVTSEEITRFTREQQTENVAMLESDRAEVLEIEIDSDSVLFETRIQDAIADLPDGVVVGAITRAGELITPRGETVVEGGDHVVVFVDTRVLDVVTAAL</sequence>
<evidence type="ECO:0000313" key="10">
    <source>
        <dbReference type="Proteomes" id="UP000183275"/>
    </source>
</evidence>
<name>A0A1I0NJL4_9EURY</name>
<evidence type="ECO:0000256" key="5">
    <source>
        <dbReference type="ARBA" id="ARBA00023027"/>
    </source>
</evidence>
<dbReference type="Gene3D" id="3.30.70.1450">
    <property type="entry name" value="Regulator of K+ conductance, C-terminal domain"/>
    <property type="match status" value="2"/>
</dbReference>
<evidence type="ECO:0000256" key="4">
    <source>
        <dbReference type="ARBA" id="ARBA00022958"/>
    </source>
</evidence>